<evidence type="ECO:0000313" key="3">
    <source>
        <dbReference type="Proteomes" id="UP000005801"/>
    </source>
</evidence>
<protein>
    <recommendedName>
        <fullName evidence="4">Lipoprotein</fullName>
    </recommendedName>
</protein>
<keyword evidence="3" id="KW-1185">Reference proteome</keyword>
<evidence type="ECO:0008006" key="4">
    <source>
        <dbReference type="Google" id="ProtNLM"/>
    </source>
</evidence>
<name>A6GJA1_9BACT</name>
<feature type="chain" id="PRO_5002697521" description="Lipoprotein" evidence="1">
    <location>
        <begin position="24"/>
        <end position="182"/>
    </location>
</feature>
<evidence type="ECO:0000313" key="2">
    <source>
        <dbReference type="EMBL" id="EDM74046.1"/>
    </source>
</evidence>
<keyword evidence="1" id="KW-0732">Signal</keyword>
<gene>
    <name evidence="2" type="ORF">PPSIR1_16855</name>
</gene>
<comment type="caution">
    <text evidence="2">The sequence shown here is derived from an EMBL/GenBank/DDBJ whole genome shotgun (WGS) entry which is preliminary data.</text>
</comment>
<dbReference type="AlphaFoldDB" id="A6GJA1"/>
<reference evidence="2 3" key="1">
    <citation type="submission" date="2007-06" db="EMBL/GenBank/DDBJ databases">
        <authorList>
            <person name="Shimkets L."/>
            <person name="Ferriera S."/>
            <person name="Johnson J."/>
            <person name="Kravitz S."/>
            <person name="Beeson K."/>
            <person name="Sutton G."/>
            <person name="Rogers Y.-H."/>
            <person name="Friedman R."/>
            <person name="Frazier M."/>
            <person name="Venter J.C."/>
        </authorList>
    </citation>
    <scope>NUCLEOTIDE SEQUENCE [LARGE SCALE GENOMIC DNA]</scope>
    <source>
        <strain evidence="2 3">SIR-1</strain>
    </source>
</reference>
<feature type="signal peptide" evidence="1">
    <location>
        <begin position="1"/>
        <end position="23"/>
    </location>
</feature>
<dbReference type="Proteomes" id="UP000005801">
    <property type="component" value="Unassembled WGS sequence"/>
</dbReference>
<proteinExistence type="predicted"/>
<sequence length="182" mass="19583">MKHNAIRLLSVLTLGLASATSMVACDAEEGEDYEMLQLDEDEEEQAFRAGNYYVPVGTHDAANCNNIAGWVKDGDTTAATWVSIHRDAPYPNGTEVAVVKADKYRADLPWADKNHGFNISTPNSLKNGQHVTLYVHGINVDANGNWDVNALSPLLNNTGKTICCGQGCFDGPGDGGDFIPPM</sequence>
<organism evidence="2 3">
    <name type="scientific">Plesiocystis pacifica SIR-1</name>
    <dbReference type="NCBI Taxonomy" id="391625"/>
    <lineage>
        <taxon>Bacteria</taxon>
        <taxon>Pseudomonadati</taxon>
        <taxon>Myxococcota</taxon>
        <taxon>Polyangia</taxon>
        <taxon>Nannocystales</taxon>
        <taxon>Nannocystaceae</taxon>
        <taxon>Plesiocystis</taxon>
    </lineage>
</organism>
<accession>A6GJA1</accession>
<dbReference type="RefSeq" id="WP_006976787.1">
    <property type="nucleotide sequence ID" value="NZ_ABCS01000152.1"/>
</dbReference>
<dbReference type="PROSITE" id="PS51257">
    <property type="entry name" value="PROKAR_LIPOPROTEIN"/>
    <property type="match status" value="1"/>
</dbReference>
<evidence type="ECO:0000256" key="1">
    <source>
        <dbReference type="SAM" id="SignalP"/>
    </source>
</evidence>
<dbReference type="EMBL" id="ABCS01000152">
    <property type="protein sequence ID" value="EDM74046.1"/>
    <property type="molecule type" value="Genomic_DNA"/>
</dbReference>